<keyword evidence="3" id="KW-1133">Transmembrane helix</keyword>
<name>A0A022PZU0_ERYGU</name>
<dbReference type="AlphaFoldDB" id="A0A022PZU0"/>
<keyword evidence="4" id="KW-0813">Transport</keyword>
<evidence type="ECO:0000256" key="6">
    <source>
        <dbReference type="ARBA" id="ARBA00023303"/>
    </source>
</evidence>
<dbReference type="Pfam" id="PF00924">
    <property type="entry name" value="MS_channel_2nd"/>
    <property type="match status" value="1"/>
</dbReference>
<dbReference type="GO" id="GO:0005739">
    <property type="term" value="C:mitochondrion"/>
    <property type="evidence" value="ECO:0000318"/>
    <property type="project" value="GO_Central"/>
</dbReference>
<proteinExistence type="predicted"/>
<dbReference type="EMBL" id="KI632246">
    <property type="protein sequence ID" value="EYU20979.1"/>
    <property type="molecule type" value="Genomic_DNA"/>
</dbReference>
<dbReference type="InterPro" id="IPR023408">
    <property type="entry name" value="MscS_beta-dom_sf"/>
</dbReference>
<evidence type="ECO:0000313" key="9">
    <source>
        <dbReference type="Proteomes" id="UP000030748"/>
    </source>
</evidence>
<gene>
    <name evidence="8" type="ORF">MIMGU_mgv1a022978mg</name>
</gene>
<organism evidence="8 9">
    <name type="scientific">Erythranthe guttata</name>
    <name type="common">Yellow monkey flower</name>
    <name type="synonym">Mimulus guttatus</name>
    <dbReference type="NCBI Taxonomy" id="4155"/>
    <lineage>
        <taxon>Eukaryota</taxon>
        <taxon>Viridiplantae</taxon>
        <taxon>Streptophyta</taxon>
        <taxon>Embryophyta</taxon>
        <taxon>Tracheophyta</taxon>
        <taxon>Spermatophyta</taxon>
        <taxon>Magnoliopsida</taxon>
        <taxon>eudicotyledons</taxon>
        <taxon>Gunneridae</taxon>
        <taxon>Pentapetalae</taxon>
        <taxon>asterids</taxon>
        <taxon>lamiids</taxon>
        <taxon>Lamiales</taxon>
        <taxon>Phrymaceae</taxon>
        <taxon>Erythranthe</taxon>
    </lineage>
</organism>
<keyword evidence="2" id="KW-0812">Transmembrane</keyword>
<keyword evidence="9" id="KW-1185">Reference proteome</keyword>
<keyword evidence="5" id="KW-0472">Membrane</keyword>
<dbReference type="Proteomes" id="UP000030748">
    <property type="component" value="Unassembled WGS sequence"/>
</dbReference>
<evidence type="ECO:0000256" key="5">
    <source>
        <dbReference type="ARBA" id="ARBA00023136"/>
    </source>
</evidence>
<dbReference type="GO" id="GO:0008381">
    <property type="term" value="F:mechanosensitive monoatomic ion channel activity"/>
    <property type="evidence" value="ECO:0000318"/>
    <property type="project" value="GO_Central"/>
</dbReference>
<evidence type="ECO:0000259" key="7">
    <source>
        <dbReference type="Pfam" id="PF00924"/>
    </source>
</evidence>
<accession>A0A022PZU0</accession>
<dbReference type="InterPro" id="IPR010920">
    <property type="entry name" value="LSM_dom_sf"/>
</dbReference>
<dbReference type="Gene3D" id="2.30.30.60">
    <property type="match status" value="1"/>
</dbReference>
<dbReference type="eggNOG" id="ENOG502QRDM">
    <property type="taxonomic scope" value="Eukaryota"/>
</dbReference>
<dbReference type="PANTHER" id="PTHR30566">
    <property type="entry name" value="YNAI-RELATED MECHANOSENSITIVE ION CHANNEL"/>
    <property type="match status" value="1"/>
</dbReference>
<dbReference type="InterPro" id="IPR006685">
    <property type="entry name" value="MscS_channel_2nd"/>
</dbReference>
<keyword evidence="6" id="KW-0407">Ion channel</keyword>
<sequence length="146" mass="16049">MSSLSIVLPRIQNVTSHSRVPTAFASKYIHGSVLSGLDVQNSKQFSMGDTIKVGNEESELVNMDLKTASIVTSEGLAISIPNSMFSTQEERAVVKIQKIHLQTDDMEKISQISENINSALRSNPNVFLEKEAPYCILSYIEEGSQS</sequence>
<reference evidence="8 9" key="1">
    <citation type="journal article" date="2013" name="Proc. Natl. Acad. Sci. U.S.A.">
        <title>Fine-scale variation in meiotic recombination in Mimulus inferred from population shotgun sequencing.</title>
        <authorList>
            <person name="Hellsten U."/>
            <person name="Wright K.M."/>
            <person name="Jenkins J."/>
            <person name="Shu S."/>
            <person name="Yuan Y."/>
            <person name="Wessler S.R."/>
            <person name="Schmutz J."/>
            <person name="Willis J.H."/>
            <person name="Rokhsar D.S."/>
        </authorList>
    </citation>
    <scope>NUCLEOTIDE SEQUENCE [LARGE SCALE GENOMIC DNA]</scope>
    <source>
        <strain evidence="9">cv. DUN x IM62</strain>
    </source>
</reference>
<dbReference type="STRING" id="4155.A0A022PZU0"/>
<protein>
    <recommendedName>
        <fullName evidence="7">Mechanosensitive ion channel MscS domain-containing protein</fullName>
    </recommendedName>
</protein>
<evidence type="ECO:0000256" key="2">
    <source>
        <dbReference type="ARBA" id="ARBA00022692"/>
    </source>
</evidence>
<dbReference type="GO" id="GO:0034599">
    <property type="term" value="P:cellular response to oxidative stress"/>
    <property type="evidence" value="ECO:0000318"/>
    <property type="project" value="GO_Central"/>
</dbReference>
<comment type="subcellular location">
    <subcellularLocation>
        <location evidence="1">Membrane</location>
    </subcellularLocation>
</comment>
<evidence type="ECO:0000256" key="4">
    <source>
        <dbReference type="ARBA" id="ARBA00023065"/>
    </source>
</evidence>
<dbReference type="PANTHER" id="PTHR30566:SF5">
    <property type="entry name" value="MECHANOSENSITIVE ION CHANNEL PROTEIN 1, MITOCHONDRIAL-RELATED"/>
    <property type="match status" value="1"/>
</dbReference>
<keyword evidence="4" id="KW-0406">Ion transport</keyword>
<evidence type="ECO:0000256" key="3">
    <source>
        <dbReference type="ARBA" id="ARBA00022989"/>
    </source>
</evidence>
<dbReference type="SUPFAM" id="SSF50182">
    <property type="entry name" value="Sm-like ribonucleoproteins"/>
    <property type="match status" value="1"/>
</dbReference>
<evidence type="ECO:0000256" key="1">
    <source>
        <dbReference type="ARBA" id="ARBA00004370"/>
    </source>
</evidence>
<feature type="domain" description="Mechanosensitive ion channel MscS" evidence="7">
    <location>
        <begin position="32"/>
        <end position="88"/>
    </location>
</feature>
<evidence type="ECO:0000313" key="8">
    <source>
        <dbReference type="EMBL" id="EYU20979.1"/>
    </source>
</evidence>
<dbReference type="GO" id="GO:0016020">
    <property type="term" value="C:membrane"/>
    <property type="evidence" value="ECO:0007669"/>
    <property type="project" value="UniProtKB-SubCell"/>
</dbReference>